<dbReference type="AlphaFoldDB" id="M3A257"/>
<evidence type="ECO:0008006" key="3">
    <source>
        <dbReference type="Google" id="ProtNLM"/>
    </source>
</evidence>
<comment type="caution">
    <text evidence="1">The sequence shown here is derived from an EMBL/GenBank/DDBJ whole genome shotgun (WGS) entry which is preliminary data.</text>
</comment>
<evidence type="ECO:0000313" key="2">
    <source>
        <dbReference type="Proteomes" id="UP000011740"/>
    </source>
</evidence>
<dbReference type="Proteomes" id="UP000011740">
    <property type="component" value="Unassembled WGS sequence"/>
</dbReference>
<reference evidence="1 2" key="1">
    <citation type="journal article" date="2013" name="Genome Announc.">
        <title>Whole-Genome Shotgun Assembly and Analysis of the Genome of Streptomyces mobaraensis DSM 40847, a Strain for Industrial Production of Microbial Transglutaminase.</title>
        <authorList>
            <person name="Yang H."/>
            <person name="He T."/>
            <person name="Wu W."/>
            <person name="Zhu W."/>
            <person name="Lu B."/>
            <person name="Sun W."/>
        </authorList>
    </citation>
    <scope>NUCLEOTIDE SEQUENCE [LARGE SCALE GENOMIC DNA]</scope>
    <source>
        <strain evidence="1 2">DSM 40847</strain>
    </source>
</reference>
<dbReference type="Gene3D" id="2.110.10.10">
    <property type="entry name" value="Hemopexin-like domain"/>
    <property type="match status" value="2"/>
</dbReference>
<accession>M3A257</accession>
<name>M3A257_STRM1</name>
<protein>
    <recommendedName>
        <fullName evidence="3">Hemopexin</fullName>
    </recommendedName>
</protein>
<dbReference type="InterPro" id="IPR018487">
    <property type="entry name" value="Hemopexin-like_repeat"/>
</dbReference>
<gene>
    <name evidence="1" type="ORF">H340_17682</name>
</gene>
<dbReference type="PROSITE" id="PS51642">
    <property type="entry name" value="HEMOPEXIN_2"/>
    <property type="match status" value="2"/>
</dbReference>
<dbReference type="STRING" id="1223523.H340_17682"/>
<evidence type="ECO:0000313" key="1">
    <source>
        <dbReference type="EMBL" id="EME99193.1"/>
    </source>
</evidence>
<proteinExistence type="predicted"/>
<organism evidence="1 2">
    <name type="scientific">Streptomyces mobaraensis (strain ATCC 29032 / DSM 40847 / JCM 4168 / NBRC 13819 / NCIMB 11159 / IPCR 16-22)</name>
    <dbReference type="NCBI Taxonomy" id="1223523"/>
    <lineage>
        <taxon>Bacteria</taxon>
        <taxon>Bacillati</taxon>
        <taxon>Actinomycetota</taxon>
        <taxon>Actinomycetes</taxon>
        <taxon>Kitasatosporales</taxon>
        <taxon>Streptomycetaceae</taxon>
        <taxon>Streptomyces</taxon>
    </lineage>
</organism>
<dbReference type="PATRIC" id="fig|1223523.3.peg.3621"/>
<sequence length="221" mass="23601">MGAKVYFIKGGNYARYELDPDPGTVEYVKSIATNWGGMAARGFASGLDAAINDDAGEYVSFYKGGNYVRYGTAQNDIVDLVGEPPYPWPITNGWASFLTGTGFEDYLDGGFGVGDGSAWFFHDNRCLRGSPPAGIIQGPDTISSLAPSLASAGFGSDIDDGVRLPDGRTYLFKGDKYVRLDPLTLAVDAGYPVTISDGWMGFSSAFGANDFDAVWINPNHP</sequence>
<dbReference type="EMBL" id="AORZ01000055">
    <property type="protein sequence ID" value="EME99193.1"/>
    <property type="molecule type" value="Genomic_DNA"/>
</dbReference>
<dbReference type="SUPFAM" id="SSF50923">
    <property type="entry name" value="Hemopexin-like domain"/>
    <property type="match status" value="1"/>
</dbReference>
<dbReference type="Pfam" id="PF00045">
    <property type="entry name" value="Hemopexin"/>
    <property type="match status" value="1"/>
</dbReference>
<dbReference type="SMART" id="SM00120">
    <property type="entry name" value="HX"/>
    <property type="match status" value="1"/>
</dbReference>
<dbReference type="InterPro" id="IPR036375">
    <property type="entry name" value="Hemopexin-like_dom_sf"/>
</dbReference>
<dbReference type="RefSeq" id="WP_004947121.1">
    <property type="nucleotide sequence ID" value="NZ_AORZ01000055.1"/>
</dbReference>